<keyword evidence="3" id="KW-1185">Reference proteome</keyword>
<gene>
    <name evidence="2" type="ORF">JOF57_005004</name>
</gene>
<dbReference type="Proteomes" id="UP000694460">
    <property type="component" value="Unassembled WGS sequence"/>
</dbReference>
<proteinExistence type="predicted"/>
<feature type="transmembrane region" description="Helical" evidence="1">
    <location>
        <begin position="6"/>
        <end position="30"/>
    </location>
</feature>
<evidence type="ECO:0000313" key="2">
    <source>
        <dbReference type="EMBL" id="MBP2455091.1"/>
    </source>
</evidence>
<protein>
    <recommendedName>
        <fullName evidence="4">Transmembrane protein</fullName>
    </recommendedName>
</protein>
<sequence>MGLAAWWSIAAALQFVLPTAAGYAACDGSATTIRPDRRLDRLMLVATVGGVPILGLCAVLSWLNRLELPVVSLGSYRGTPAWVPLAFAAVTGVWIVFLGLIVRLRGIGYIRLSLDTFEFAEAFRRTQVGRWSDVIDINETAPADRVQATCPLTLVMEDGHTYLLDNYAMYSRALYEVIRFYWLHPENRVELADERAIQRFYDTQSAAGP</sequence>
<name>A0ABS5A022_9MYCO</name>
<organism evidence="2 3">
    <name type="scientific">Mycolicibacterium lutetiense</name>
    <dbReference type="NCBI Taxonomy" id="1641992"/>
    <lineage>
        <taxon>Bacteria</taxon>
        <taxon>Bacillati</taxon>
        <taxon>Actinomycetota</taxon>
        <taxon>Actinomycetes</taxon>
        <taxon>Mycobacteriales</taxon>
        <taxon>Mycobacteriaceae</taxon>
        <taxon>Mycolicibacterium</taxon>
    </lineage>
</organism>
<accession>A0ABS5A022</accession>
<dbReference type="RefSeq" id="WP_307870097.1">
    <property type="nucleotide sequence ID" value="NZ_JAGIOP010000002.1"/>
</dbReference>
<dbReference type="EMBL" id="JAGIOP010000002">
    <property type="protein sequence ID" value="MBP2455091.1"/>
    <property type="molecule type" value="Genomic_DNA"/>
</dbReference>
<feature type="transmembrane region" description="Helical" evidence="1">
    <location>
        <begin position="82"/>
        <end position="102"/>
    </location>
</feature>
<evidence type="ECO:0000256" key="1">
    <source>
        <dbReference type="SAM" id="Phobius"/>
    </source>
</evidence>
<comment type="caution">
    <text evidence="2">The sequence shown here is derived from an EMBL/GenBank/DDBJ whole genome shotgun (WGS) entry which is preliminary data.</text>
</comment>
<reference evidence="2 3" key="1">
    <citation type="submission" date="2021-03" db="EMBL/GenBank/DDBJ databases">
        <title>Sequencing the genomes of 1000 actinobacteria strains.</title>
        <authorList>
            <person name="Klenk H.-P."/>
        </authorList>
    </citation>
    <scope>NUCLEOTIDE SEQUENCE [LARGE SCALE GENOMIC DNA]</scope>
    <source>
        <strain evidence="2 3">DSM 46713</strain>
    </source>
</reference>
<keyword evidence="1" id="KW-0812">Transmembrane</keyword>
<evidence type="ECO:0000313" key="3">
    <source>
        <dbReference type="Proteomes" id="UP000694460"/>
    </source>
</evidence>
<evidence type="ECO:0008006" key="4">
    <source>
        <dbReference type="Google" id="ProtNLM"/>
    </source>
</evidence>
<keyword evidence="1" id="KW-0472">Membrane</keyword>
<keyword evidence="1" id="KW-1133">Transmembrane helix</keyword>
<feature type="transmembrane region" description="Helical" evidence="1">
    <location>
        <begin position="42"/>
        <end position="62"/>
    </location>
</feature>